<sequence length="325" mass="34934">MAGPRIPPDGVFVPVPTFFKPRSSSSQQAAVDVETQVAHSVHLARSGITGLVLLGSTGEAIHLSRAERRDFLGGVRKGLEAAGFPDYPIMAGVLTNSVDEVQEWLEDSRDAGAQWGLVLAPGYFGAAASQENIVEWYTVVADRSPLPVLIYNYPGVTNNLLVAPETYVKLAAHPNIVGCKMSHGNVSHHVQMSLHPQIDAASFRVFSGFGQQLGPIVLFGAAGVIDGLAAIYPKTVSRLFALAAKRPVDDATLKELRDLQFRVSAAEEFVGKTGILGIKEGVFRVLGLGNLEGGRLPLRGKLVEGEWEKWAAETGRMDEIEKSIK</sequence>
<dbReference type="CDD" id="cd00408">
    <property type="entry name" value="DHDPS-like"/>
    <property type="match status" value="1"/>
</dbReference>
<dbReference type="PANTHER" id="PTHR12128">
    <property type="entry name" value="DIHYDRODIPICOLINATE SYNTHASE"/>
    <property type="match status" value="1"/>
</dbReference>
<organism evidence="3 4">
    <name type="scientific">Diplodia intermedia</name>
    <dbReference type="NCBI Taxonomy" id="856260"/>
    <lineage>
        <taxon>Eukaryota</taxon>
        <taxon>Fungi</taxon>
        <taxon>Dikarya</taxon>
        <taxon>Ascomycota</taxon>
        <taxon>Pezizomycotina</taxon>
        <taxon>Dothideomycetes</taxon>
        <taxon>Dothideomycetes incertae sedis</taxon>
        <taxon>Botryosphaeriales</taxon>
        <taxon>Botryosphaeriaceae</taxon>
        <taxon>Diplodia</taxon>
    </lineage>
</organism>
<dbReference type="InterPro" id="IPR020624">
    <property type="entry name" value="Schiff_base-form_aldolases_CS"/>
</dbReference>
<dbReference type="EMBL" id="JAKEKT020000044">
    <property type="protein sequence ID" value="KAL1640962.1"/>
    <property type="molecule type" value="Genomic_DNA"/>
</dbReference>
<dbReference type="Gene3D" id="3.20.20.70">
    <property type="entry name" value="Aldolase class I"/>
    <property type="match status" value="1"/>
</dbReference>
<evidence type="ECO:0000256" key="1">
    <source>
        <dbReference type="ARBA" id="ARBA00023239"/>
    </source>
</evidence>
<keyword evidence="1" id="KW-0456">Lyase</keyword>
<evidence type="ECO:0000256" key="2">
    <source>
        <dbReference type="ARBA" id="ARBA00023270"/>
    </source>
</evidence>
<evidence type="ECO:0008006" key="5">
    <source>
        <dbReference type="Google" id="ProtNLM"/>
    </source>
</evidence>
<proteinExistence type="predicted"/>
<dbReference type="Pfam" id="PF00701">
    <property type="entry name" value="DHDPS"/>
    <property type="match status" value="1"/>
</dbReference>
<dbReference type="PRINTS" id="PR00146">
    <property type="entry name" value="DHPICSNTHASE"/>
</dbReference>
<dbReference type="PROSITE" id="PS00665">
    <property type="entry name" value="DHDPS_1"/>
    <property type="match status" value="1"/>
</dbReference>
<evidence type="ECO:0000313" key="4">
    <source>
        <dbReference type="Proteomes" id="UP001521184"/>
    </source>
</evidence>
<dbReference type="SUPFAM" id="SSF51569">
    <property type="entry name" value="Aldolase"/>
    <property type="match status" value="1"/>
</dbReference>
<keyword evidence="4" id="KW-1185">Reference proteome</keyword>
<dbReference type="InterPro" id="IPR002220">
    <property type="entry name" value="DapA-like"/>
</dbReference>
<dbReference type="InterPro" id="IPR013785">
    <property type="entry name" value="Aldolase_TIM"/>
</dbReference>
<dbReference type="SMART" id="SM01130">
    <property type="entry name" value="DHDPS"/>
    <property type="match status" value="1"/>
</dbReference>
<comment type="caution">
    <text evidence="3">The sequence shown here is derived from an EMBL/GenBank/DDBJ whole genome shotgun (WGS) entry which is preliminary data.</text>
</comment>
<dbReference type="PANTHER" id="PTHR12128:SF68">
    <property type="entry name" value="DIHYDRODIPICOLINATE SYNTHETASE"/>
    <property type="match status" value="1"/>
</dbReference>
<gene>
    <name evidence="3" type="ORF">SLS58_006401</name>
</gene>
<evidence type="ECO:0000313" key="3">
    <source>
        <dbReference type="EMBL" id="KAL1640962.1"/>
    </source>
</evidence>
<accession>A0ABR3TN48</accession>
<name>A0ABR3TN48_9PEZI</name>
<protein>
    <recommendedName>
        <fullName evidence="5">Dihydrodipicolinate synthetase family protein</fullName>
    </recommendedName>
</protein>
<reference evidence="3 4" key="1">
    <citation type="journal article" date="2023" name="Plant Dis.">
        <title>First Report of Diplodia intermedia Causing Canker and Dieback Diseases on Apple Trees in Canada.</title>
        <authorList>
            <person name="Ellouze W."/>
            <person name="Ilyukhin E."/>
            <person name="Sulman M."/>
            <person name="Ali S."/>
        </authorList>
    </citation>
    <scope>NUCLEOTIDE SEQUENCE [LARGE SCALE GENOMIC DNA]</scope>
    <source>
        <strain evidence="3 4">M45-28</strain>
    </source>
</reference>
<dbReference type="Proteomes" id="UP001521184">
    <property type="component" value="Unassembled WGS sequence"/>
</dbReference>
<keyword evidence="2" id="KW-0704">Schiff base</keyword>